<comment type="catalytic activity">
    <reaction evidence="11">
        <text>L-lysyl-[protein] + acetyl-CoA = N(6)-acetyl-L-lysyl-[protein] + CoA + H(+)</text>
        <dbReference type="Rhea" id="RHEA:45948"/>
        <dbReference type="Rhea" id="RHEA-COMP:9752"/>
        <dbReference type="Rhea" id="RHEA-COMP:10731"/>
        <dbReference type="ChEBI" id="CHEBI:15378"/>
        <dbReference type="ChEBI" id="CHEBI:29969"/>
        <dbReference type="ChEBI" id="CHEBI:57287"/>
        <dbReference type="ChEBI" id="CHEBI:57288"/>
        <dbReference type="ChEBI" id="CHEBI:61930"/>
        <dbReference type="EC" id="2.3.1.48"/>
    </reaction>
</comment>
<dbReference type="PANTHER" id="PTHR13808:SF1">
    <property type="entry name" value="HISTONE ACETYLTRANSFERASE"/>
    <property type="match status" value="1"/>
</dbReference>
<dbReference type="GO" id="GO:0045944">
    <property type="term" value="P:positive regulation of transcription by RNA polymerase II"/>
    <property type="evidence" value="ECO:0000318"/>
    <property type="project" value="GO_Central"/>
</dbReference>
<dbReference type="InterPro" id="IPR035898">
    <property type="entry name" value="TAZ_dom_sf"/>
</dbReference>
<dbReference type="Pfam" id="PF02135">
    <property type="entry name" value="zf-TAZ"/>
    <property type="match status" value="1"/>
</dbReference>
<evidence type="ECO:0000313" key="15">
    <source>
        <dbReference type="Proteomes" id="UP000017836"/>
    </source>
</evidence>
<evidence type="ECO:0000256" key="8">
    <source>
        <dbReference type="ARBA" id="ARBA00023015"/>
    </source>
</evidence>
<organism evidence="14 15">
    <name type="scientific">Amborella trichopoda</name>
    <dbReference type="NCBI Taxonomy" id="13333"/>
    <lineage>
        <taxon>Eukaryota</taxon>
        <taxon>Viridiplantae</taxon>
        <taxon>Streptophyta</taxon>
        <taxon>Embryophyta</taxon>
        <taxon>Tracheophyta</taxon>
        <taxon>Spermatophyta</taxon>
        <taxon>Magnoliopsida</taxon>
        <taxon>Amborellales</taxon>
        <taxon>Amborellaceae</taxon>
        <taxon>Amborella</taxon>
    </lineage>
</organism>
<keyword evidence="6" id="KW-0862">Zinc</keyword>
<keyword evidence="15" id="KW-1185">Reference proteome</keyword>
<keyword evidence="9" id="KW-0804">Transcription</keyword>
<dbReference type="PANTHER" id="PTHR13808">
    <property type="entry name" value="CBP/P300-RELATED"/>
    <property type="match status" value="1"/>
</dbReference>
<accession>W1NI33</accession>
<dbReference type="GO" id="GO:0005634">
    <property type="term" value="C:nucleus"/>
    <property type="evidence" value="ECO:0007669"/>
    <property type="project" value="UniProtKB-SubCell"/>
</dbReference>
<dbReference type="GO" id="GO:0004402">
    <property type="term" value="F:histone acetyltransferase activity"/>
    <property type="evidence" value="ECO:0000318"/>
    <property type="project" value="GO_Central"/>
</dbReference>
<keyword evidence="10" id="KW-0539">Nucleus</keyword>
<dbReference type="Gene3D" id="1.20.1020.10">
    <property type="entry name" value="TAZ domain"/>
    <property type="match status" value="1"/>
</dbReference>
<evidence type="ECO:0000256" key="6">
    <source>
        <dbReference type="ARBA" id="ARBA00022833"/>
    </source>
</evidence>
<dbReference type="Gramene" id="ERM95138">
    <property type="protein sequence ID" value="ERM95138"/>
    <property type="gene ID" value="AMTR_s00009p00260830"/>
</dbReference>
<gene>
    <name evidence="14" type="ORF">AMTR_s00009p00260830</name>
</gene>
<dbReference type="InterPro" id="IPR013178">
    <property type="entry name" value="Histone_AcTrfase_Rtt109/CBP"/>
</dbReference>
<feature type="region of interest" description="Disordered" evidence="12">
    <location>
        <begin position="9"/>
        <end position="37"/>
    </location>
</feature>
<dbReference type="GO" id="GO:0031490">
    <property type="term" value="F:chromatin DNA binding"/>
    <property type="evidence" value="ECO:0000318"/>
    <property type="project" value="GO_Central"/>
</dbReference>
<evidence type="ECO:0000256" key="3">
    <source>
        <dbReference type="ARBA" id="ARBA00022679"/>
    </source>
</evidence>
<dbReference type="Proteomes" id="UP000017836">
    <property type="component" value="Unassembled WGS sequence"/>
</dbReference>
<evidence type="ECO:0000256" key="4">
    <source>
        <dbReference type="ARBA" id="ARBA00022723"/>
    </source>
</evidence>
<evidence type="ECO:0000256" key="12">
    <source>
        <dbReference type="SAM" id="MobiDB-lite"/>
    </source>
</evidence>
<reference evidence="15" key="1">
    <citation type="journal article" date="2013" name="Science">
        <title>The Amborella genome and the evolution of flowering plants.</title>
        <authorList>
            <consortium name="Amborella Genome Project"/>
        </authorList>
    </citation>
    <scope>NUCLEOTIDE SEQUENCE [LARGE SCALE GENOMIC DNA]</scope>
</reference>
<evidence type="ECO:0000256" key="2">
    <source>
        <dbReference type="ARBA" id="ARBA00013184"/>
    </source>
</evidence>
<protein>
    <recommendedName>
        <fullName evidence="2">histone acetyltransferase</fullName>
        <ecNumber evidence="2">2.3.1.48</ecNumber>
    </recommendedName>
</protein>
<evidence type="ECO:0000256" key="5">
    <source>
        <dbReference type="ARBA" id="ARBA00022771"/>
    </source>
</evidence>
<keyword evidence="5" id="KW-0863">Zinc-finger</keyword>
<dbReference type="SUPFAM" id="SSF57933">
    <property type="entry name" value="TAZ domain"/>
    <property type="match status" value="1"/>
</dbReference>
<dbReference type="GO" id="GO:0003713">
    <property type="term" value="F:transcription coactivator activity"/>
    <property type="evidence" value="ECO:0000318"/>
    <property type="project" value="GO_Central"/>
</dbReference>
<evidence type="ECO:0000256" key="11">
    <source>
        <dbReference type="ARBA" id="ARBA00048017"/>
    </source>
</evidence>
<evidence type="ECO:0000256" key="9">
    <source>
        <dbReference type="ARBA" id="ARBA00023163"/>
    </source>
</evidence>
<dbReference type="EC" id="2.3.1.48" evidence="2"/>
<dbReference type="PROSITE" id="PS50134">
    <property type="entry name" value="ZF_TAZ"/>
    <property type="match status" value="1"/>
</dbReference>
<keyword evidence="8" id="KW-0805">Transcription regulation</keyword>
<keyword evidence="4" id="KW-0479">Metal-binding</keyword>
<comment type="subcellular location">
    <subcellularLocation>
        <location evidence="1">Nucleus</location>
    </subcellularLocation>
</comment>
<keyword evidence="3" id="KW-0808">Transferase</keyword>
<dbReference type="STRING" id="13333.W1NI33"/>
<evidence type="ECO:0000256" key="1">
    <source>
        <dbReference type="ARBA" id="ARBA00004123"/>
    </source>
</evidence>
<proteinExistence type="predicted"/>
<feature type="domain" description="TAZ-type" evidence="13">
    <location>
        <begin position="35"/>
        <end position="123"/>
    </location>
</feature>
<dbReference type="GO" id="GO:0000123">
    <property type="term" value="C:histone acetyltransferase complex"/>
    <property type="evidence" value="ECO:0000318"/>
    <property type="project" value="GO_Central"/>
</dbReference>
<dbReference type="GO" id="GO:0008270">
    <property type="term" value="F:zinc ion binding"/>
    <property type="evidence" value="ECO:0007669"/>
    <property type="project" value="UniProtKB-KW"/>
</dbReference>
<dbReference type="HOGENOM" id="CLU_535719_0_0_1"/>
<dbReference type="InterPro" id="IPR000197">
    <property type="entry name" value="Znf_TAZ"/>
</dbReference>
<dbReference type="SMART" id="SM00551">
    <property type="entry name" value="ZnF_TAZ"/>
    <property type="match status" value="1"/>
</dbReference>
<dbReference type="GO" id="GO:0005667">
    <property type="term" value="C:transcription regulator complex"/>
    <property type="evidence" value="ECO:0000318"/>
    <property type="project" value="GO_Central"/>
</dbReference>
<name>W1NI33_AMBTC</name>
<dbReference type="EMBL" id="KI397501">
    <property type="protein sequence ID" value="ERM95138.1"/>
    <property type="molecule type" value="Genomic_DNA"/>
</dbReference>
<dbReference type="AlphaFoldDB" id="W1NI33"/>
<evidence type="ECO:0000259" key="13">
    <source>
        <dbReference type="PROSITE" id="PS50134"/>
    </source>
</evidence>
<sequence>MAVKKFLEKSVPSHGEDLNAQSNGSMKCPLSKASSPQNQMLEHPASEASKCFEWLVFLHHGSTCSAPAGQCSFYLCAYAQRIWMHISICEQIQCPFLYCRRLRKLWGLYCNCSDQDCLVCSRVRILISFHQPLDFWKVDLTRNSKEALSSEPLGDVQYPPKRMRAEHSSPIQFLPEPVASIPEVSDPEKVEESFQNEGPAVVELGDTPRLFYCSLTSAHGNPGTKMQNRKELKCCSPKILSTVLSEDLQPPLKRMKFEHLPTKCISPEPLSQTSQFCDQVPVKAIAEIEEPGFVVVKDTTMKMGSSPNFCHEIPGTKMDNGMEHTTPGFVVVKDTATKMGSSVTFGHEIPGNKMNNGMEHTTEVKEGIPLISSGELSSQITCENLTELNMCKMEMNQEPAISSADCEEGTMHGKQKIQGASLLEIFTPEQITDHINSLRQCVGLSIKTNSKAEHCQAMESSANQSSCQMCGMEKLSFAPPDVYCNQCGLLVKRSPICDNCHNPRSLLDL</sequence>
<evidence type="ECO:0000313" key="14">
    <source>
        <dbReference type="EMBL" id="ERM95138.1"/>
    </source>
</evidence>
<keyword evidence="7" id="KW-0156">Chromatin regulator</keyword>
<evidence type="ECO:0000256" key="7">
    <source>
        <dbReference type="ARBA" id="ARBA00022853"/>
    </source>
</evidence>
<dbReference type="eggNOG" id="KOG1778">
    <property type="taxonomic scope" value="Eukaryota"/>
</dbReference>
<evidence type="ECO:0000256" key="10">
    <source>
        <dbReference type="ARBA" id="ARBA00023242"/>
    </source>
</evidence>